<evidence type="ECO:0000256" key="6">
    <source>
        <dbReference type="ARBA" id="ARBA00032692"/>
    </source>
</evidence>
<proteinExistence type="inferred from homology"/>
<keyword evidence="8" id="KW-1185">Reference proteome</keyword>
<dbReference type="VEuPathDB" id="VectorBase:GPPI011794"/>
<reference evidence="7" key="2">
    <citation type="submission" date="2020-05" db="UniProtKB">
        <authorList>
            <consortium name="EnsemblMetazoa"/>
        </authorList>
    </citation>
    <scope>IDENTIFICATION</scope>
    <source>
        <strain evidence="7">IAEA</strain>
    </source>
</reference>
<dbReference type="EnsemblMetazoa" id="GPPI011794-RA">
    <property type="protein sequence ID" value="GPPI011794-PA"/>
    <property type="gene ID" value="GPPI011794"/>
</dbReference>
<protein>
    <recommendedName>
        <fullName evidence="6">Late endosomal/lysosomal adaptor and MAPK and MTOR activator 5</fullName>
    </recommendedName>
</protein>
<dbReference type="STRING" id="67801.A0A1B0AX82"/>
<dbReference type="PANTHER" id="PTHR13342">
    <property type="entry name" value="RAGULATOR COMPLEX PROTEIN LAMTOR5"/>
    <property type="match status" value="1"/>
</dbReference>
<dbReference type="FunFam" id="3.30.450.30:FF:000005">
    <property type="entry name" value="Ragulator complex protein LAMTOR5 homolog"/>
    <property type="match status" value="1"/>
</dbReference>
<dbReference type="GO" id="GO:0071986">
    <property type="term" value="C:Ragulator complex"/>
    <property type="evidence" value="ECO:0007669"/>
    <property type="project" value="InterPro"/>
</dbReference>
<evidence type="ECO:0000313" key="8">
    <source>
        <dbReference type="Proteomes" id="UP000092460"/>
    </source>
</evidence>
<dbReference type="GO" id="GO:0071230">
    <property type="term" value="P:cellular response to amino acid stimulus"/>
    <property type="evidence" value="ECO:0007669"/>
    <property type="project" value="TreeGrafter"/>
</dbReference>
<accession>A0A1B0AX82</accession>
<evidence type="ECO:0000256" key="3">
    <source>
        <dbReference type="ARBA" id="ARBA00007795"/>
    </source>
</evidence>
<dbReference type="Gene3D" id="3.30.450.30">
    <property type="entry name" value="Dynein light chain 2a, cytoplasmic"/>
    <property type="match status" value="1"/>
</dbReference>
<dbReference type="Proteomes" id="UP000092460">
    <property type="component" value="Unassembled WGS sequence"/>
</dbReference>
<dbReference type="GO" id="GO:1904263">
    <property type="term" value="P:positive regulation of TORC1 signaling"/>
    <property type="evidence" value="ECO:0007669"/>
    <property type="project" value="TreeGrafter"/>
</dbReference>
<evidence type="ECO:0000313" key="7">
    <source>
        <dbReference type="EnsemblMetazoa" id="GPPI011794-PA"/>
    </source>
</evidence>
<evidence type="ECO:0000256" key="2">
    <source>
        <dbReference type="ARBA" id="ARBA00004496"/>
    </source>
</evidence>
<evidence type="ECO:0000256" key="5">
    <source>
        <dbReference type="ARBA" id="ARBA00023228"/>
    </source>
</evidence>
<dbReference type="EMBL" id="JXJN01005128">
    <property type="status" value="NOT_ANNOTATED_CDS"/>
    <property type="molecule type" value="Genomic_DNA"/>
</dbReference>
<dbReference type="Pfam" id="PF16672">
    <property type="entry name" value="LAMTOR5"/>
    <property type="match status" value="1"/>
</dbReference>
<dbReference type="PANTHER" id="PTHR13342:SF2">
    <property type="entry name" value="RAGULATOR COMPLEX PROTEIN LAMTOR5"/>
    <property type="match status" value="1"/>
</dbReference>
<dbReference type="GO" id="GO:0005764">
    <property type="term" value="C:lysosome"/>
    <property type="evidence" value="ECO:0007669"/>
    <property type="project" value="UniProtKB-SubCell"/>
</dbReference>
<evidence type="ECO:0000256" key="1">
    <source>
        <dbReference type="ARBA" id="ARBA00004371"/>
    </source>
</evidence>
<evidence type="ECO:0000256" key="4">
    <source>
        <dbReference type="ARBA" id="ARBA00022490"/>
    </source>
</evidence>
<comment type="subcellular location">
    <subcellularLocation>
        <location evidence="2">Cytoplasm</location>
    </subcellularLocation>
    <subcellularLocation>
        <location evidence="1">Lysosome</location>
    </subcellularLocation>
</comment>
<sequence>MEQHLDKVLKEIVQQPDTVGCLIANRQGLCLGAKGKINLNMSGIGMAISEQACKLEPNQNPPTIVLYSGNKRCIIQKDGEVTGVIYKQSAH</sequence>
<reference evidence="8" key="1">
    <citation type="submission" date="2015-01" db="EMBL/GenBank/DDBJ databases">
        <authorList>
            <person name="Aksoy S."/>
            <person name="Warren W."/>
            <person name="Wilson R.K."/>
        </authorList>
    </citation>
    <scope>NUCLEOTIDE SEQUENCE [LARGE SCALE GENOMIC DNA]</scope>
    <source>
        <strain evidence="8">IAEA</strain>
    </source>
</reference>
<keyword evidence="4" id="KW-0963">Cytoplasm</keyword>
<dbReference type="GO" id="GO:0005085">
    <property type="term" value="F:guanyl-nucleotide exchange factor activity"/>
    <property type="evidence" value="ECO:0007669"/>
    <property type="project" value="TreeGrafter"/>
</dbReference>
<dbReference type="GO" id="GO:0043066">
    <property type="term" value="P:negative regulation of apoptotic process"/>
    <property type="evidence" value="ECO:0007669"/>
    <property type="project" value="InterPro"/>
</dbReference>
<dbReference type="AlphaFoldDB" id="A0A1B0AX82"/>
<comment type="similarity">
    <text evidence="3">Belongs to the LAMTOR5 family.</text>
</comment>
<dbReference type="InterPro" id="IPR024135">
    <property type="entry name" value="LAMTOR5"/>
</dbReference>
<keyword evidence="5" id="KW-0458">Lysosome</keyword>
<organism evidence="7 8">
    <name type="scientific">Glossina palpalis gambiensis</name>
    <dbReference type="NCBI Taxonomy" id="67801"/>
    <lineage>
        <taxon>Eukaryota</taxon>
        <taxon>Metazoa</taxon>
        <taxon>Ecdysozoa</taxon>
        <taxon>Arthropoda</taxon>
        <taxon>Hexapoda</taxon>
        <taxon>Insecta</taxon>
        <taxon>Pterygota</taxon>
        <taxon>Neoptera</taxon>
        <taxon>Endopterygota</taxon>
        <taxon>Diptera</taxon>
        <taxon>Brachycera</taxon>
        <taxon>Muscomorpha</taxon>
        <taxon>Hippoboscoidea</taxon>
        <taxon>Glossinidae</taxon>
        <taxon>Glossina</taxon>
    </lineage>
</organism>
<name>A0A1B0AX82_9MUSC</name>